<dbReference type="PANTHER" id="PTHR11959">
    <property type="entry name" value="4-HYDROXYPHENYLPYRUVATE DIOXYGENASE"/>
    <property type="match status" value="1"/>
</dbReference>
<dbReference type="SUPFAM" id="SSF54593">
    <property type="entry name" value="Glyoxalase/Bleomycin resistance protein/Dihydroxybiphenyl dioxygenase"/>
    <property type="match status" value="1"/>
</dbReference>
<dbReference type="GO" id="GO:0003868">
    <property type="term" value="F:4-hydroxyphenylpyruvate dioxygenase activity"/>
    <property type="evidence" value="ECO:0007669"/>
    <property type="project" value="UniProtKB-EC"/>
</dbReference>
<organism evidence="6 7">
    <name type="scientific">Emiliania huxleyi (strain CCMP1516)</name>
    <dbReference type="NCBI Taxonomy" id="280463"/>
    <lineage>
        <taxon>Eukaryota</taxon>
        <taxon>Haptista</taxon>
        <taxon>Haptophyta</taxon>
        <taxon>Prymnesiophyceae</taxon>
        <taxon>Isochrysidales</taxon>
        <taxon>Noelaerhabdaceae</taxon>
        <taxon>Emiliania</taxon>
    </lineage>
</organism>
<dbReference type="HOGENOM" id="CLU_379708_0_0_1"/>
<dbReference type="GeneID" id="17254903"/>
<evidence type="ECO:0000256" key="2">
    <source>
        <dbReference type="ARBA" id="ARBA00013222"/>
    </source>
</evidence>
<dbReference type="Proteomes" id="UP000013827">
    <property type="component" value="Unassembled WGS sequence"/>
</dbReference>
<dbReference type="PANTHER" id="PTHR11959:SF1">
    <property type="entry name" value="4-HYDROXYPHENYLPYRUVATE DIOXYGENASE"/>
    <property type="match status" value="1"/>
</dbReference>
<dbReference type="EC" id="1.13.11.27" evidence="2"/>
<evidence type="ECO:0000256" key="1">
    <source>
        <dbReference type="ARBA" id="ARBA00005162"/>
    </source>
</evidence>
<name>A0A0D3IBW4_EMIH1</name>
<dbReference type="PaxDb" id="2903-EOD08749"/>
<evidence type="ECO:0000256" key="4">
    <source>
        <dbReference type="ARBA" id="ARBA00023232"/>
    </source>
</evidence>
<dbReference type="InterPro" id="IPR029068">
    <property type="entry name" value="Glyas_Bleomycin-R_OHBP_Dase"/>
</dbReference>
<feature type="compositionally biased region" description="Gly residues" evidence="5">
    <location>
        <begin position="306"/>
        <end position="318"/>
    </location>
</feature>
<evidence type="ECO:0000256" key="3">
    <source>
        <dbReference type="ARBA" id="ARBA00022878"/>
    </source>
</evidence>
<dbReference type="RefSeq" id="XP_005761178.1">
    <property type="nucleotide sequence ID" value="XM_005761121.1"/>
</dbReference>
<protein>
    <recommendedName>
        <fullName evidence="2">4-hydroxyphenylpyruvate dioxygenase</fullName>
        <ecNumber evidence="2">1.13.11.27</ecNumber>
    </recommendedName>
</protein>
<dbReference type="STRING" id="2903.R1DJ60"/>
<dbReference type="eggNOG" id="ENOG502RRMT">
    <property type="taxonomic scope" value="Eukaryota"/>
</dbReference>
<evidence type="ECO:0000313" key="7">
    <source>
        <dbReference type="Proteomes" id="UP000013827"/>
    </source>
</evidence>
<accession>A0A0D3IBW4</accession>
<feature type="region of interest" description="Disordered" evidence="5">
    <location>
        <begin position="294"/>
        <end position="319"/>
    </location>
</feature>
<reference evidence="6" key="2">
    <citation type="submission" date="2024-10" db="UniProtKB">
        <authorList>
            <consortium name="EnsemblProtists"/>
        </authorList>
    </citation>
    <scope>IDENTIFICATION</scope>
</reference>
<dbReference type="GO" id="GO:0006572">
    <property type="term" value="P:L-tyrosine catabolic process"/>
    <property type="evidence" value="ECO:0007669"/>
    <property type="project" value="UniProtKB-KW"/>
</dbReference>
<evidence type="ECO:0000313" key="6">
    <source>
        <dbReference type="EnsemblProtists" id="EOD08749"/>
    </source>
</evidence>
<evidence type="ECO:0000256" key="5">
    <source>
        <dbReference type="SAM" id="MobiDB-lite"/>
    </source>
</evidence>
<proteinExistence type="predicted"/>
<keyword evidence="3" id="KW-0828">Tyrosine catabolism</keyword>
<comment type="pathway">
    <text evidence="1">Amino-acid degradation; L-phenylalanine degradation; acetoacetate and fumarate from L-phenylalanine: step 3/6.</text>
</comment>
<keyword evidence="4" id="KW-0585">Phenylalanine catabolism</keyword>
<dbReference type="AlphaFoldDB" id="A0A0D3IBW4"/>
<dbReference type="Gene3D" id="3.10.180.10">
    <property type="entry name" value="2,3-Dihydroxybiphenyl 1,2-Dioxygenase, domain 1"/>
    <property type="match status" value="2"/>
</dbReference>
<dbReference type="InterPro" id="IPR005956">
    <property type="entry name" value="4OHPhenylPyrv_dOase"/>
</dbReference>
<dbReference type="GO" id="GO:0006559">
    <property type="term" value="P:L-phenylalanine catabolic process"/>
    <property type="evidence" value="ECO:0007669"/>
    <property type="project" value="UniProtKB-KW"/>
</dbReference>
<reference evidence="7" key="1">
    <citation type="journal article" date="2013" name="Nature">
        <title>Pan genome of the phytoplankton Emiliania underpins its global distribution.</title>
        <authorList>
            <person name="Read B.A."/>
            <person name="Kegel J."/>
            <person name="Klute M.J."/>
            <person name="Kuo A."/>
            <person name="Lefebvre S.C."/>
            <person name="Maumus F."/>
            <person name="Mayer C."/>
            <person name="Miller J."/>
            <person name="Monier A."/>
            <person name="Salamov A."/>
            <person name="Young J."/>
            <person name="Aguilar M."/>
            <person name="Claverie J.M."/>
            <person name="Frickenhaus S."/>
            <person name="Gonzalez K."/>
            <person name="Herman E.K."/>
            <person name="Lin Y.C."/>
            <person name="Napier J."/>
            <person name="Ogata H."/>
            <person name="Sarno A.F."/>
            <person name="Shmutz J."/>
            <person name="Schroeder D."/>
            <person name="de Vargas C."/>
            <person name="Verret F."/>
            <person name="von Dassow P."/>
            <person name="Valentin K."/>
            <person name="Van de Peer Y."/>
            <person name="Wheeler G."/>
            <person name="Dacks J.B."/>
            <person name="Delwiche C.F."/>
            <person name="Dyhrman S.T."/>
            <person name="Glockner G."/>
            <person name="John U."/>
            <person name="Richards T."/>
            <person name="Worden A.Z."/>
            <person name="Zhang X."/>
            <person name="Grigoriev I.V."/>
            <person name="Allen A.E."/>
            <person name="Bidle K."/>
            <person name="Borodovsky M."/>
            <person name="Bowler C."/>
            <person name="Brownlee C."/>
            <person name="Cock J.M."/>
            <person name="Elias M."/>
            <person name="Gladyshev V.N."/>
            <person name="Groth M."/>
            <person name="Guda C."/>
            <person name="Hadaegh A."/>
            <person name="Iglesias-Rodriguez M.D."/>
            <person name="Jenkins J."/>
            <person name="Jones B.M."/>
            <person name="Lawson T."/>
            <person name="Leese F."/>
            <person name="Lindquist E."/>
            <person name="Lobanov A."/>
            <person name="Lomsadze A."/>
            <person name="Malik S.B."/>
            <person name="Marsh M.E."/>
            <person name="Mackinder L."/>
            <person name="Mock T."/>
            <person name="Mueller-Roeber B."/>
            <person name="Pagarete A."/>
            <person name="Parker M."/>
            <person name="Probert I."/>
            <person name="Quesneville H."/>
            <person name="Raines C."/>
            <person name="Rensing S.A."/>
            <person name="Riano-Pachon D.M."/>
            <person name="Richier S."/>
            <person name="Rokitta S."/>
            <person name="Shiraiwa Y."/>
            <person name="Soanes D.M."/>
            <person name="van der Giezen M."/>
            <person name="Wahlund T.M."/>
            <person name="Williams B."/>
            <person name="Wilson W."/>
            <person name="Wolfe G."/>
            <person name="Wurch L.L."/>
        </authorList>
    </citation>
    <scope>NUCLEOTIDE SEQUENCE</scope>
</reference>
<dbReference type="KEGG" id="ehx:EMIHUDRAFT_120839"/>
<sequence>MLLLVVGSAHGFSVAGPSASTRHRRLRSPLLSAPASQLCTAEETVDGTQPLARISVCQYDHLHFFVDKLQPLSHYKAIEDRLNEFAKVNATGSADDVGAAREAWLALGPSADPAAFQVHGRDLVEQMLYAFGWRITAQHEGRETRSLLLSTVDPHGARFVVTCRSEAGGAGTGPSPACAAEPDHFARSHLERHMSSHGGAQGVGVLGFEVERGELEAVVGRYEALHPKLVAGPPLLHPDGTRVFEAFALVAGRALAQTAPSLTLLGPFPQAFAYYQGEPGSEPDVGTRLRFVERPSEAEGAAEGAAEGGEGGAGGAGGAALPLPGLEPVDFNAGVVAAGEAQIESTVTGNTSPLLTADPQAVLTDRAQVFLPTNNALSPVGHVHWYLEEIGQGVQHVASRVASLPAYVQRANRMRAVTGEGVTFLNIPRTYYGLLEPESLVSVDTELRRDGCPSGLAEPLALELVAALRAAGPPRATHVGRAAGGTVRDTSTPVPRTGLLDAAGALSLDADAAAIDAALGGVVGYRDAPAATREMVGRVVCRSVYVNLWKLLGPQLSEATYLSIVRNQILIDVQGEDVLLQIFTSVVLQREPGTEAPFLEFIQRVCAECRGAGGAPQPIRPGCGGFGIRNFLTLFLSIEVSKAMLDSERAAEQGRDAEAAFHQRRVRLFTDQLVEANPVLTEISDCMTAEGRALDAGDADAAAEWGRRKDRANLALAECSQKYNRLMGELREEGWGDSDSAA</sequence>
<keyword evidence="7" id="KW-1185">Reference proteome</keyword>
<dbReference type="EnsemblProtists" id="EOD08749">
    <property type="protein sequence ID" value="EOD08749"/>
    <property type="gene ID" value="EMIHUDRAFT_120839"/>
</dbReference>